<dbReference type="InterPro" id="IPR009316">
    <property type="entry name" value="COG2"/>
</dbReference>
<evidence type="ECO:0000256" key="3">
    <source>
        <dbReference type="ARBA" id="ARBA00020977"/>
    </source>
</evidence>
<name>A0A9P0CPD6_9CUCU</name>
<dbReference type="PANTHER" id="PTHR12961">
    <property type="entry name" value="CONSERVED OLIGOMERIC GOLGI COMPLEX COMPONENT 2"/>
    <property type="match status" value="1"/>
</dbReference>
<keyword evidence="6" id="KW-0333">Golgi apparatus</keyword>
<keyword evidence="7" id="KW-0472">Membrane</keyword>
<dbReference type="GO" id="GO:0000139">
    <property type="term" value="C:Golgi membrane"/>
    <property type="evidence" value="ECO:0007669"/>
    <property type="project" value="UniProtKB-SubCell"/>
</dbReference>
<dbReference type="Pfam" id="PF06148">
    <property type="entry name" value="COG2_N"/>
    <property type="match status" value="1"/>
</dbReference>
<evidence type="ECO:0000259" key="10">
    <source>
        <dbReference type="Pfam" id="PF12022"/>
    </source>
</evidence>
<protein>
    <recommendedName>
        <fullName evidence="3">Conserved oligomeric Golgi complex subunit 2</fullName>
    </recommendedName>
    <alternativeName>
        <fullName evidence="8">Component of oligomeric Golgi complex 2</fullName>
    </alternativeName>
</protein>
<feature type="domain" description="COG complex component COG2 C-terminal" evidence="10">
    <location>
        <begin position="348"/>
        <end position="638"/>
    </location>
</feature>
<comment type="subcellular location">
    <subcellularLocation>
        <location evidence="1">Golgi apparatus membrane</location>
        <topology evidence="1">Peripheral membrane protein</topology>
    </subcellularLocation>
</comment>
<comment type="similarity">
    <text evidence="2">Belongs to the COG2 family.</text>
</comment>
<dbReference type="EMBL" id="OV651826">
    <property type="protein sequence ID" value="CAH1103480.1"/>
    <property type="molecule type" value="Genomic_DNA"/>
</dbReference>
<evidence type="ECO:0000313" key="11">
    <source>
        <dbReference type="EMBL" id="CAH1103480.1"/>
    </source>
</evidence>
<evidence type="ECO:0000256" key="8">
    <source>
        <dbReference type="ARBA" id="ARBA00031344"/>
    </source>
</evidence>
<accession>A0A9P0CPD6</accession>
<evidence type="ECO:0000256" key="1">
    <source>
        <dbReference type="ARBA" id="ARBA00004395"/>
    </source>
</evidence>
<evidence type="ECO:0000256" key="7">
    <source>
        <dbReference type="ARBA" id="ARBA00023136"/>
    </source>
</evidence>
<gene>
    <name evidence="11" type="ORF">PSYICH_LOCUS4299</name>
</gene>
<dbReference type="InterPro" id="IPR024602">
    <property type="entry name" value="COG_su2_N"/>
</dbReference>
<organism evidence="11 12">
    <name type="scientific">Psylliodes chrysocephalus</name>
    <dbReference type="NCBI Taxonomy" id="3402493"/>
    <lineage>
        <taxon>Eukaryota</taxon>
        <taxon>Metazoa</taxon>
        <taxon>Ecdysozoa</taxon>
        <taxon>Arthropoda</taxon>
        <taxon>Hexapoda</taxon>
        <taxon>Insecta</taxon>
        <taxon>Pterygota</taxon>
        <taxon>Neoptera</taxon>
        <taxon>Endopterygota</taxon>
        <taxon>Coleoptera</taxon>
        <taxon>Polyphaga</taxon>
        <taxon>Cucujiformia</taxon>
        <taxon>Chrysomeloidea</taxon>
        <taxon>Chrysomelidae</taxon>
        <taxon>Galerucinae</taxon>
        <taxon>Alticini</taxon>
        <taxon>Psylliodes</taxon>
    </lineage>
</organism>
<evidence type="ECO:0000256" key="6">
    <source>
        <dbReference type="ARBA" id="ARBA00023034"/>
    </source>
</evidence>
<reference evidence="11" key="1">
    <citation type="submission" date="2022-01" db="EMBL/GenBank/DDBJ databases">
        <authorList>
            <person name="King R."/>
        </authorList>
    </citation>
    <scope>NUCLEOTIDE SEQUENCE</scope>
</reference>
<evidence type="ECO:0000256" key="2">
    <source>
        <dbReference type="ARBA" id="ARBA00007603"/>
    </source>
</evidence>
<evidence type="ECO:0000256" key="5">
    <source>
        <dbReference type="ARBA" id="ARBA00022927"/>
    </source>
</evidence>
<dbReference type="GO" id="GO:0015031">
    <property type="term" value="P:protein transport"/>
    <property type="evidence" value="ECO:0007669"/>
    <property type="project" value="UniProtKB-KW"/>
</dbReference>
<dbReference type="InterPro" id="IPR024603">
    <property type="entry name" value="COG_complex_COG2_C"/>
</dbReference>
<dbReference type="GO" id="GO:0007030">
    <property type="term" value="P:Golgi organization"/>
    <property type="evidence" value="ECO:0007669"/>
    <property type="project" value="InterPro"/>
</dbReference>
<keyword evidence="5" id="KW-0653">Protein transport</keyword>
<evidence type="ECO:0000256" key="4">
    <source>
        <dbReference type="ARBA" id="ARBA00022448"/>
    </source>
</evidence>
<dbReference type="OrthoDB" id="332281at2759"/>
<sequence>MPLNDDTEWKESFFKDNFSVDNSLSKYTQKSDLETLRRDLKNYGTDLQQQMTEILRNETEAIVNLAEYLTNLNSKIEHLSLPFFQLREEIMALFKLINTTEASYKLMLDNIKDNNTTHNHLNLKLGIIACSMYIDKMLKSSADSFEDLVILERIVGKYSFQRNYMDELKIVSTELKDIMVNVENKLLEIMNRKFLAAVNKGDSETVTRCLRLYDNLKKQTEAQETYRIKVVRPYLQKLFTEKSLERHNQNLEKLYEEVLYFMDTKMNVLLEVLNKNADLQSYNFVLYSLWTEFDKQSREGLPLITAPGNPELFQKRFKSTWKILLTIAKTCNNENLLKDDDSFQEHIKRFNLPVYFEIRYQKIAGDFETSIFIDNNEFYAAKNDISCNLKPTLALWFAISQCFHSDVYLEQLADQFVKLSMLLLSRYLRWFEATLKNSFSTNSSKEKFIMDSLIDLNIVEKFLCPLILNPADVEATIFKIFDKNVVSLIPNIIKSNKKSIDNIQDTLKSNLVKMKVDEMCSHLHRVGAIPRLYRRTNRSTPKEPSSYMIEAVKPVINFHSTFQHVISNKSTEILNEVILEVTEQFLKLVQGVLRSVCKTEESLRRLKNRNVAVSEEIAHQSDTGSDEMKIREQIKLDVAYFLQKLYPLGSAASRELMDLLKKEI</sequence>
<feature type="domain" description="Conserved oligomeric Golgi complex subunit 2 N-terminal" evidence="9">
    <location>
        <begin position="10"/>
        <end position="79"/>
    </location>
</feature>
<dbReference type="Proteomes" id="UP001153636">
    <property type="component" value="Chromosome 14"/>
</dbReference>
<proteinExistence type="inferred from homology"/>
<keyword evidence="4" id="KW-0813">Transport</keyword>
<dbReference type="GO" id="GO:0017119">
    <property type="term" value="C:Golgi transport complex"/>
    <property type="evidence" value="ECO:0007669"/>
    <property type="project" value="TreeGrafter"/>
</dbReference>
<evidence type="ECO:0000313" key="12">
    <source>
        <dbReference type="Proteomes" id="UP001153636"/>
    </source>
</evidence>
<dbReference type="PANTHER" id="PTHR12961:SF0">
    <property type="entry name" value="CONSERVED OLIGOMERIC GOLGI COMPLEX SUBUNIT 2"/>
    <property type="match status" value="1"/>
</dbReference>
<dbReference type="GO" id="GO:0006891">
    <property type="term" value="P:intra-Golgi vesicle-mediated transport"/>
    <property type="evidence" value="ECO:0007669"/>
    <property type="project" value="TreeGrafter"/>
</dbReference>
<evidence type="ECO:0000259" key="9">
    <source>
        <dbReference type="Pfam" id="PF06148"/>
    </source>
</evidence>
<dbReference type="Pfam" id="PF12022">
    <property type="entry name" value="COG2_C"/>
    <property type="match status" value="1"/>
</dbReference>
<keyword evidence="12" id="KW-1185">Reference proteome</keyword>
<dbReference type="AlphaFoldDB" id="A0A9P0CPD6"/>